<proteinExistence type="inferred from homology"/>
<dbReference type="Pfam" id="PF01168">
    <property type="entry name" value="Ala_racemase_N"/>
    <property type="match status" value="1"/>
</dbReference>
<evidence type="ECO:0000256" key="3">
    <source>
        <dbReference type="RuleBase" id="RU004514"/>
    </source>
</evidence>
<reference evidence="8" key="2">
    <citation type="journal article" date="2019" name="Int. J. Syst. Evol. Microbiol.">
        <title>The Global Catalogue of Microorganisms (GCM) 10K type strain sequencing project: providing services to taxonomists for standard genome sequencing and annotation.</title>
        <authorList>
            <consortium name="The Broad Institute Genomics Platform"/>
            <consortium name="The Broad Institute Genome Sequencing Center for Infectious Disease"/>
            <person name="Wu L."/>
            <person name="Ma J."/>
        </authorList>
    </citation>
    <scope>NUCLEOTIDE SEQUENCE [LARGE SCALE GENOMIC DNA]</scope>
    <source>
        <strain evidence="8">CGMCC 1.18437</strain>
    </source>
</reference>
<feature type="modified residue" description="N6-(pyridoxal phosphate)lysine" evidence="2">
    <location>
        <position position="31"/>
    </location>
</feature>
<dbReference type="PANTHER" id="PTHR10146:SF14">
    <property type="entry name" value="PYRIDOXAL PHOSPHATE HOMEOSTASIS PROTEIN"/>
    <property type="match status" value="1"/>
</dbReference>
<dbReference type="EMBL" id="BNAJ01000001">
    <property type="protein sequence ID" value="GHF33115.1"/>
    <property type="molecule type" value="Genomic_DNA"/>
</dbReference>
<reference evidence="6 7" key="3">
    <citation type="submission" date="2020-08" db="EMBL/GenBank/DDBJ databases">
        <title>Genomic Encyclopedia of Type Strains, Phase IV (KMG-IV): sequencing the most valuable type-strain genomes for metagenomic binning, comparative biology and taxonomic classification.</title>
        <authorList>
            <person name="Goeker M."/>
        </authorList>
    </citation>
    <scope>NUCLEOTIDE SEQUENCE [LARGE SCALE GENOMIC DNA]</scope>
    <source>
        <strain evidence="6 7">DSM 27521</strain>
    </source>
</reference>
<dbReference type="RefSeq" id="WP_184109132.1">
    <property type="nucleotide sequence ID" value="NZ_BNAJ01000001.1"/>
</dbReference>
<organism evidence="6 7">
    <name type="scientific">Deinococcus metalli</name>
    <dbReference type="NCBI Taxonomy" id="1141878"/>
    <lineage>
        <taxon>Bacteria</taxon>
        <taxon>Thermotogati</taxon>
        <taxon>Deinococcota</taxon>
        <taxon>Deinococci</taxon>
        <taxon>Deinococcales</taxon>
        <taxon>Deinococcaceae</taxon>
        <taxon>Deinococcus</taxon>
    </lineage>
</organism>
<feature type="domain" description="Alanine racemase N-terminal" evidence="4">
    <location>
        <begin position="15"/>
        <end position="212"/>
    </location>
</feature>
<evidence type="ECO:0000313" key="7">
    <source>
        <dbReference type="Proteomes" id="UP000539473"/>
    </source>
</evidence>
<gene>
    <name evidence="5" type="ORF">GCM10017781_07320</name>
    <name evidence="6" type="ORF">HNQ07_000310</name>
</gene>
<dbReference type="AlphaFoldDB" id="A0A7W8KD66"/>
<dbReference type="PROSITE" id="PS01211">
    <property type="entry name" value="UPF0001"/>
    <property type="match status" value="1"/>
</dbReference>
<dbReference type="InterPro" id="IPR001608">
    <property type="entry name" value="Ala_racemase_N"/>
</dbReference>
<evidence type="ECO:0000313" key="8">
    <source>
        <dbReference type="Proteomes" id="UP000619376"/>
    </source>
</evidence>
<comment type="caution">
    <text evidence="6">The sequence shown here is derived from an EMBL/GenBank/DDBJ whole genome shotgun (WGS) entry which is preliminary data.</text>
</comment>
<name>A0A7W8KD66_9DEIO</name>
<evidence type="ECO:0000256" key="1">
    <source>
        <dbReference type="ARBA" id="ARBA00022898"/>
    </source>
</evidence>
<evidence type="ECO:0000256" key="2">
    <source>
        <dbReference type="PIRSR" id="PIRSR004848-1"/>
    </source>
</evidence>
<evidence type="ECO:0000259" key="4">
    <source>
        <dbReference type="Pfam" id="PF01168"/>
    </source>
</evidence>
<accession>A0A7W8KD66</accession>
<dbReference type="PIRSF" id="PIRSF004848">
    <property type="entry name" value="YBL036c_PLPDEIII"/>
    <property type="match status" value="1"/>
</dbReference>
<dbReference type="InterPro" id="IPR029066">
    <property type="entry name" value="PLP-binding_barrel"/>
</dbReference>
<dbReference type="Proteomes" id="UP000619376">
    <property type="component" value="Unassembled WGS sequence"/>
</dbReference>
<sequence length="213" mass="22628">MSVPAVLEGLRAAERAAGRPEGSARLVAVTKGHTLAEIEARVLAHGAFPLGESRGQELRDKSAERPDLEWHFIGPLQRNKVKYLNRVGLVHTIEAAWQAEAIAQAAQGWGHAPDVLLQLHNGEAQKHGIPAPELPATLRAVQATGLRVRGLMVIAPDAEAGADQAGILRVFQDTAARAHDLGLSDLSMGMSADYPLAVQAGATLIRVGRSLFT</sequence>
<comment type="cofactor">
    <cofactor evidence="2">
        <name>pyridoxal 5'-phosphate</name>
        <dbReference type="ChEBI" id="CHEBI:597326"/>
    </cofactor>
</comment>
<dbReference type="PANTHER" id="PTHR10146">
    <property type="entry name" value="PROLINE SYNTHETASE CO-TRANSCRIBED BACTERIAL HOMOLOG PROTEIN"/>
    <property type="match status" value="1"/>
</dbReference>
<keyword evidence="8" id="KW-1185">Reference proteome</keyword>
<dbReference type="InterPro" id="IPR011078">
    <property type="entry name" value="PyrdxlP_homeostasis"/>
</dbReference>
<evidence type="ECO:0000313" key="5">
    <source>
        <dbReference type="EMBL" id="GHF33115.1"/>
    </source>
</evidence>
<reference evidence="5" key="4">
    <citation type="submission" date="2024-05" db="EMBL/GenBank/DDBJ databases">
        <authorList>
            <person name="Sun Q."/>
            <person name="Zhou Y."/>
        </authorList>
    </citation>
    <scope>NUCLEOTIDE SEQUENCE</scope>
    <source>
        <strain evidence="5">CGMCC 1.18437</strain>
    </source>
</reference>
<keyword evidence="1 2" id="KW-0663">Pyridoxal phosphate</keyword>
<dbReference type="GO" id="GO:0030170">
    <property type="term" value="F:pyridoxal phosphate binding"/>
    <property type="evidence" value="ECO:0007669"/>
    <property type="project" value="InterPro"/>
</dbReference>
<reference evidence="5" key="1">
    <citation type="journal article" date="2014" name="Int. J. Syst. Evol. Microbiol.">
        <title>Complete genome of a new Firmicutes species belonging to the dominant human colonic microbiota ('Ruminococcus bicirculans') reveals two chromosomes and a selective capacity to utilize plant glucans.</title>
        <authorList>
            <consortium name="NISC Comparative Sequencing Program"/>
            <person name="Wegmann U."/>
            <person name="Louis P."/>
            <person name="Goesmann A."/>
            <person name="Henrissat B."/>
            <person name="Duncan S.H."/>
            <person name="Flint H.J."/>
        </authorList>
    </citation>
    <scope>NUCLEOTIDE SEQUENCE</scope>
    <source>
        <strain evidence="5">CGMCC 1.18437</strain>
    </source>
</reference>
<protein>
    <submittedName>
        <fullName evidence="5">UPF0001 protein</fullName>
    </submittedName>
</protein>
<evidence type="ECO:0000313" key="6">
    <source>
        <dbReference type="EMBL" id="MBB5374866.1"/>
    </source>
</evidence>
<dbReference type="Gene3D" id="3.20.20.10">
    <property type="entry name" value="Alanine racemase"/>
    <property type="match status" value="1"/>
</dbReference>
<comment type="similarity">
    <text evidence="3">Belongs to the pyridoxal phosphate-binding protein YggS/PROSC family.</text>
</comment>
<dbReference type="EMBL" id="JACHFK010000001">
    <property type="protein sequence ID" value="MBB5374866.1"/>
    <property type="molecule type" value="Genomic_DNA"/>
</dbReference>
<dbReference type="Proteomes" id="UP000539473">
    <property type="component" value="Unassembled WGS sequence"/>
</dbReference>
<dbReference type="SUPFAM" id="SSF51419">
    <property type="entry name" value="PLP-binding barrel"/>
    <property type="match status" value="1"/>
</dbReference>